<sequence length="294" mass="30965">MSDTEVLLADLRFGEAPRRGPDGRLYLSDFYDRQVLAVDLTTGAREVVCEVPGQPSGLGWLPDGRMLVVSMLDRTVLRLEPDGRLALHADLSGLATFHTNDMLVHPSGRAYVGNFGFDLHAQLTEHGMAALAALAADPPTAALALVEPDGEVRVAASGLRFPNGMVLLSDGTLVLAETLGARLLAFDVAEDGSLGARRVWADLREHLVAPDGVSVDVEDRVWAAAGISPSAVRVGAGGHLHGRVTTSQNCFAVGLAGPDRRTLVCCTAPSSLPGEVADRRLGRLEVVEVDVPGA</sequence>
<keyword evidence="2" id="KW-0378">Hydrolase</keyword>
<feature type="domain" description="SMP-30/Gluconolactonase/LRE-like region" evidence="3">
    <location>
        <begin position="14"/>
        <end position="268"/>
    </location>
</feature>
<dbReference type="GO" id="GO:0016787">
    <property type="term" value="F:hydrolase activity"/>
    <property type="evidence" value="ECO:0007669"/>
    <property type="project" value="UniProtKB-KW"/>
</dbReference>
<comment type="similarity">
    <text evidence="1">Belongs to the SMP-30/CGR1 family.</text>
</comment>
<dbReference type="STRING" id="2017.SAMN05444320_103445"/>
<evidence type="ECO:0000313" key="5">
    <source>
        <dbReference type="Proteomes" id="UP000184501"/>
    </source>
</evidence>
<dbReference type="Pfam" id="PF08450">
    <property type="entry name" value="SGL"/>
    <property type="match status" value="1"/>
</dbReference>
<dbReference type="Proteomes" id="UP000184501">
    <property type="component" value="Unassembled WGS sequence"/>
</dbReference>
<evidence type="ECO:0000256" key="2">
    <source>
        <dbReference type="ARBA" id="ARBA00022801"/>
    </source>
</evidence>
<dbReference type="OrthoDB" id="2633250at2"/>
<keyword evidence="5" id="KW-1185">Reference proteome</keyword>
<organism evidence="4 5">
    <name type="scientific">Streptoalloteichus hindustanus</name>
    <dbReference type="NCBI Taxonomy" id="2017"/>
    <lineage>
        <taxon>Bacteria</taxon>
        <taxon>Bacillati</taxon>
        <taxon>Actinomycetota</taxon>
        <taxon>Actinomycetes</taxon>
        <taxon>Pseudonocardiales</taxon>
        <taxon>Pseudonocardiaceae</taxon>
        <taxon>Streptoalloteichus</taxon>
    </lineage>
</organism>
<gene>
    <name evidence="4" type="ORF">SAMN05444320_103445</name>
</gene>
<dbReference type="InterPro" id="IPR051262">
    <property type="entry name" value="SMP-30/CGR1_Lactonase"/>
</dbReference>
<evidence type="ECO:0000259" key="3">
    <source>
        <dbReference type="Pfam" id="PF08450"/>
    </source>
</evidence>
<reference evidence="4 5" key="1">
    <citation type="submission" date="2016-11" db="EMBL/GenBank/DDBJ databases">
        <authorList>
            <person name="Jaros S."/>
            <person name="Januszkiewicz K."/>
            <person name="Wedrychowicz H."/>
        </authorList>
    </citation>
    <scope>NUCLEOTIDE SEQUENCE [LARGE SCALE GENOMIC DNA]</scope>
    <source>
        <strain evidence="4 5">DSM 44523</strain>
    </source>
</reference>
<evidence type="ECO:0000256" key="1">
    <source>
        <dbReference type="ARBA" id="ARBA00008853"/>
    </source>
</evidence>
<evidence type="ECO:0000313" key="4">
    <source>
        <dbReference type="EMBL" id="SHF38683.1"/>
    </source>
</evidence>
<dbReference type="SUPFAM" id="SSF63829">
    <property type="entry name" value="Calcium-dependent phosphotriesterase"/>
    <property type="match status" value="1"/>
</dbReference>
<dbReference type="InterPro" id="IPR011042">
    <property type="entry name" value="6-blade_b-propeller_TolB-like"/>
</dbReference>
<dbReference type="PANTHER" id="PTHR47572:SF4">
    <property type="entry name" value="LACTONASE DRP35"/>
    <property type="match status" value="1"/>
</dbReference>
<dbReference type="Gene3D" id="2.120.10.30">
    <property type="entry name" value="TolB, C-terminal domain"/>
    <property type="match status" value="1"/>
</dbReference>
<name>A0A1M5B830_STRHI</name>
<protein>
    <submittedName>
        <fullName evidence="4">Sugar lactone lactonase YvrE</fullName>
    </submittedName>
</protein>
<proteinExistence type="inferred from homology"/>
<dbReference type="AlphaFoldDB" id="A0A1M5B830"/>
<dbReference type="InterPro" id="IPR013658">
    <property type="entry name" value="SGL"/>
</dbReference>
<accession>A0A1M5B830</accession>
<dbReference type="EMBL" id="FQVN01000003">
    <property type="protein sequence ID" value="SHF38683.1"/>
    <property type="molecule type" value="Genomic_DNA"/>
</dbReference>
<dbReference type="PANTHER" id="PTHR47572">
    <property type="entry name" value="LIPOPROTEIN-RELATED"/>
    <property type="match status" value="1"/>
</dbReference>
<dbReference type="RefSeq" id="WP_073481904.1">
    <property type="nucleotide sequence ID" value="NZ_FQVN01000003.1"/>
</dbReference>